<evidence type="ECO:0000313" key="3">
    <source>
        <dbReference type="Proteomes" id="UP000001056"/>
    </source>
</evidence>
<feature type="compositionally biased region" description="Low complexity" evidence="1">
    <location>
        <begin position="172"/>
        <end position="206"/>
    </location>
</feature>
<dbReference type="InParanoid" id="Q2H9M4"/>
<dbReference type="OrthoDB" id="5427833at2759"/>
<accession>Q2H9M4</accession>
<dbReference type="VEuPathDB" id="FungiDB:CHGG_03080"/>
<dbReference type="OMA" id="FMCASFA"/>
<dbReference type="GeneID" id="4389345"/>
<dbReference type="RefSeq" id="XP_001229596.1">
    <property type="nucleotide sequence ID" value="XM_001229595.1"/>
</dbReference>
<evidence type="ECO:0000256" key="1">
    <source>
        <dbReference type="SAM" id="MobiDB-lite"/>
    </source>
</evidence>
<name>Q2H9M4_CHAGB</name>
<dbReference type="HOGENOM" id="CLU_1077697_0_0_1"/>
<organism evidence="2 3">
    <name type="scientific">Chaetomium globosum (strain ATCC 6205 / CBS 148.51 / DSM 1962 / NBRC 6347 / NRRL 1970)</name>
    <name type="common">Soil fungus</name>
    <dbReference type="NCBI Taxonomy" id="306901"/>
    <lineage>
        <taxon>Eukaryota</taxon>
        <taxon>Fungi</taxon>
        <taxon>Dikarya</taxon>
        <taxon>Ascomycota</taxon>
        <taxon>Pezizomycotina</taxon>
        <taxon>Sordariomycetes</taxon>
        <taxon>Sordariomycetidae</taxon>
        <taxon>Sordariales</taxon>
        <taxon>Chaetomiaceae</taxon>
        <taxon>Chaetomium</taxon>
    </lineage>
</organism>
<feature type="compositionally biased region" description="Low complexity" evidence="1">
    <location>
        <begin position="151"/>
        <end position="165"/>
    </location>
</feature>
<sequence>MESSVLTGLEEVQGHFPLAEPEEKGHECSTSTVSAIPLSKFEPITATTISLGCILAYNVEIPGCAISDFVAGNACSASCVRGLKRVEANLASACDRTEVSEISVLGQALLGNLVELLCPGTSSPENPVSSPTAAPTTFTTRRSSSPPPLTFTPVRPSSTTTTAVTETEEPETSTSTSRASPTTTTPQTFIQSSPPTSSPSSDSTSTPEPPAEDSGGSSGGGTPFDNPFDNAGSGSRQATACWVQAMAIGLGVGLLLLR</sequence>
<dbReference type="eggNOG" id="ENOG502QVGS">
    <property type="taxonomic scope" value="Eukaryota"/>
</dbReference>
<proteinExistence type="predicted"/>
<protein>
    <submittedName>
        <fullName evidence="2">Uncharacterized protein</fullName>
    </submittedName>
</protein>
<reference evidence="3" key="1">
    <citation type="journal article" date="2015" name="Genome Announc.">
        <title>Draft genome sequence of the cellulolytic fungus Chaetomium globosum.</title>
        <authorList>
            <person name="Cuomo C.A."/>
            <person name="Untereiner W.A."/>
            <person name="Ma L.-J."/>
            <person name="Grabherr M."/>
            <person name="Birren B.W."/>
        </authorList>
    </citation>
    <scope>NUCLEOTIDE SEQUENCE [LARGE SCALE GENOMIC DNA]</scope>
    <source>
        <strain evidence="3">ATCC 6205 / CBS 148.51 / DSM 1962 / NBRC 6347 / NRRL 1970</strain>
    </source>
</reference>
<gene>
    <name evidence="2" type="ORF">CHGG_03080</name>
</gene>
<dbReference type="EMBL" id="CH408030">
    <property type="protein sequence ID" value="EAQ91145.1"/>
    <property type="molecule type" value="Genomic_DNA"/>
</dbReference>
<dbReference type="Proteomes" id="UP000001056">
    <property type="component" value="Unassembled WGS sequence"/>
</dbReference>
<keyword evidence="3" id="KW-1185">Reference proteome</keyword>
<feature type="region of interest" description="Disordered" evidence="1">
    <location>
        <begin position="121"/>
        <end position="235"/>
    </location>
</feature>
<dbReference type="AlphaFoldDB" id="Q2H9M4"/>
<evidence type="ECO:0000313" key="2">
    <source>
        <dbReference type="EMBL" id="EAQ91145.1"/>
    </source>
</evidence>
<feature type="compositionally biased region" description="Low complexity" evidence="1">
    <location>
        <begin position="127"/>
        <end position="144"/>
    </location>
</feature>